<evidence type="ECO:0000256" key="4">
    <source>
        <dbReference type="ARBA" id="ARBA00022475"/>
    </source>
</evidence>
<accession>A0ABV1IW55</accession>
<dbReference type="InterPro" id="IPR005467">
    <property type="entry name" value="His_kinase_dom"/>
</dbReference>
<evidence type="ECO:0000256" key="11">
    <source>
        <dbReference type="ARBA" id="ARBA00022989"/>
    </source>
</evidence>
<evidence type="ECO:0000256" key="2">
    <source>
        <dbReference type="ARBA" id="ARBA00004651"/>
    </source>
</evidence>
<dbReference type="InterPro" id="IPR036890">
    <property type="entry name" value="HATPase_C_sf"/>
</dbReference>
<dbReference type="InterPro" id="IPR036097">
    <property type="entry name" value="HisK_dim/P_sf"/>
</dbReference>
<sequence length="351" mass="39933">MIFKNKNRVFYQITSKITYGKETMVFQGSYDISEVYETRHQQLISFRKIFMVVIGMEIILSYFLASILTRPLQKLSQVSKQIADGDYSVRVSVNTKDEIGELSINFNYMTEQLVEKLMKLDQLLKNQEEFMGSLAHEMKTPLTSIIGYADLMRIENLSEEEQKEACGYIYSEGKRLQNLSLKLMNLLVLKNQEFQMKKQNLVPMIHEVISSMQYRLQEQKILVNLNLKPTICEVEADLLKSLILNLVDNSLKSMNVGGILTIECCPAQEGAKIYVSDTGCGMPKGELDKITEAFYRVDKSRSRKQGGVGLGLALCKEIVRIHKGDMEFISQEEKGTTAIITIGGGHYEKTD</sequence>
<evidence type="ECO:0000256" key="1">
    <source>
        <dbReference type="ARBA" id="ARBA00000085"/>
    </source>
</evidence>
<evidence type="ECO:0000256" key="12">
    <source>
        <dbReference type="ARBA" id="ARBA00023012"/>
    </source>
</evidence>
<feature type="domain" description="HAMP" evidence="16">
    <location>
        <begin position="66"/>
        <end position="118"/>
    </location>
</feature>
<feature type="domain" description="Histidine kinase" evidence="15">
    <location>
        <begin position="133"/>
        <end position="346"/>
    </location>
</feature>
<keyword evidence="4" id="KW-1003">Cell membrane</keyword>
<protein>
    <recommendedName>
        <fullName evidence="3">histidine kinase</fullName>
        <ecNumber evidence="3">2.7.13.3</ecNumber>
    </recommendedName>
</protein>
<keyword evidence="11 14" id="KW-1133">Transmembrane helix</keyword>
<feature type="transmembrane region" description="Helical" evidence="14">
    <location>
        <begin position="49"/>
        <end position="68"/>
    </location>
</feature>
<keyword evidence="7 14" id="KW-0812">Transmembrane</keyword>
<comment type="catalytic activity">
    <reaction evidence="1">
        <text>ATP + protein L-histidine = ADP + protein N-phospho-L-histidine.</text>
        <dbReference type="EC" id="2.7.13.3"/>
    </reaction>
</comment>
<dbReference type="Gene3D" id="6.10.340.10">
    <property type="match status" value="1"/>
</dbReference>
<dbReference type="SUPFAM" id="SSF55874">
    <property type="entry name" value="ATPase domain of HSP90 chaperone/DNA topoisomerase II/histidine kinase"/>
    <property type="match status" value="1"/>
</dbReference>
<dbReference type="PROSITE" id="PS50885">
    <property type="entry name" value="HAMP"/>
    <property type="match status" value="1"/>
</dbReference>
<dbReference type="InterPro" id="IPR003660">
    <property type="entry name" value="HAMP_dom"/>
</dbReference>
<keyword evidence="5" id="KW-0597">Phosphoprotein</keyword>
<reference evidence="17 18" key="1">
    <citation type="submission" date="2024-04" db="EMBL/GenBank/DDBJ databases">
        <title>Human intestinal bacterial collection.</title>
        <authorList>
            <person name="Pauvert C."/>
            <person name="Hitch T.C.A."/>
            <person name="Clavel T."/>
        </authorList>
    </citation>
    <scope>NUCLEOTIDE SEQUENCE [LARGE SCALE GENOMIC DNA]</scope>
    <source>
        <strain evidence="17 18">CLA-AA-H249</strain>
    </source>
</reference>
<keyword evidence="8" id="KW-0547">Nucleotide-binding</keyword>
<dbReference type="Pfam" id="PF02518">
    <property type="entry name" value="HATPase_c"/>
    <property type="match status" value="1"/>
</dbReference>
<comment type="caution">
    <text evidence="17">The sequence shown here is derived from an EMBL/GenBank/DDBJ whole genome shotgun (WGS) entry which is preliminary data.</text>
</comment>
<keyword evidence="6" id="KW-0808">Transferase</keyword>
<dbReference type="PANTHER" id="PTHR45528">
    <property type="entry name" value="SENSOR HISTIDINE KINASE CPXA"/>
    <property type="match status" value="1"/>
</dbReference>
<dbReference type="SUPFAM" id="SSF158472">
    <property type="entry name" value="HAMP domain-like"/>
    <property type="match status" value="1"/>
</dbReference>
<dbReference type="RefSeq" id="WP_349111143.1">
    <property type="nucleotide sequence ID" value="NZ_JBBNIN010000014.1"/>
</dbReference>
<dbReference type="Proteomes" id="UP001482154">
    <property type="component" value="Unassembled WGS sequence"/>
</dbReference>
<organism evidence="17 18">
    <name type="scientific">Anaerostipes amylophilus</name>
    <dbReference type="NCBI Taxonomy" id="2981779"/>
    <lineage>
        <taxon>Bacteria</taxon>
        <taxon>Bacillati</taxon>
        <taxon>Bacillota</taxon>
        <taxon>Clostridia</taxon>
        <taxon>Lachnospirales</taxon>
        <taxon>Lachnospiraceae</taxon>
        <taxon>Anaerostipes</taxon>
    </lineage>
</organism>
<dbReference type="InterPro" id="IPR050398">
    <property type="entry name" value="HssS/ArlS-like"/>
</dbReference>
<evidence type="ECO:0000256" key="13">
    <source>
        <dbReference type="ARBA" id="ARBA00023136"/>
    </source>
</evidence>
<evidence type="ECO:0000256" key="9">
    <source>
        <dbReference type="ARBA" id="ARBA00022777"/>
    </source>
</evidence>
<dbReference type="PRINTS" id="PR00344">
    <property type="entry name" value="BCTRLSENSOR"/>
</dbReference>
<dbReference type="InterPro" id="IPR003594">
    <property type="entry name" value="HATPase_dom"/>
</dbReference>
<evidence type="ECO:0000259" key="15">
    <source>
        <dbReference type="PROSITE" id="PS50109"/>
    </source>
</evidence>
<keyword evidence="9 17" id="KW-0418">Kinase</keyword>
<dbReference type="SMART" id="SM00304">
    <property type="entry name" value="HAMP"/>
    <property type="match status" value="1"/>
</dbReference>
<dbReference type="PROSITE" id="PS50109">
    <property type="entry name" value="HIS_KIN"/>
    <property type="match status" value="1"/>
</dbReference>
<evidence type="ECO:0000256" key="8">
    <source>
        <dbReference type="ARBA" id="ARBA00022741"/>
    </source>
</evidence>
<dbReference type="SUPFAM" id="SSF47384">
    <property type="entry name" value="Homodimeric domain of signal transducing histidine kinase"/>
    <property type="match status" value="1"/>
</dbReference>
<dbReference type="CDD" id="cd00082">
    <property type="entry name" value="HisKA"/>
    <property type="match status" value="1"/>
</dbReference>
<dbReference type="Gene3D" id="3.30.565.10">
    <property type="entry name" value="Histidine kinase-like ATPase, C-terminal domain"/>
    <property type="match status" value="1"/>
</dbReference>
<evidence type="ECO:0000313" key="18">
    <source>
        <dbReference type="Proteomes" id="UP001482154"/>
    </source>
</evidence>
<dbReference type="Gene3D" id="1.10.287.130">
    <property type="match status" value="1"/>
</dbReference>
<dbReference type="InterPro" id="IPR003661">
    <property type="entry name" value="HisK_dim/P_dom"/>
</dbReference>
<keyword evidence="12" id="KW-0902">Two-component regulatory system</keyword>
<dbReference type="EC" id="2.7.13.3" evidence="3"/>
<evidence type="ECO:0000256" key="14">
    <source>
        <dbReference type="SAM" id="Phobius"/>
    </source>
</evidence>
<keyword evidence="18" id="KW-1185">Reference proteome</keyword>
<dbReference type="Pfam" id="PF00512">
    <property type="entry name" value="HisKA"/>
    <property type="match status" value="1"/>
</dbReference>
<keyword evidence="13 14" id="KW-0472">Membrane</keyword>
<proteinExistence type="predicted"/>
<name>A0ABV1IW55_9FIRM</name>
<evidence type="ECO:0000256" key="10">
    <source>
        <dbReference type="ARBA" id="ARBA00022840"/>
    </source>
</evidence>
<comment type="subcellular location">
    <subcellularLocation>
        <location evidence="2">Cell membrane</location>
        <topology evidence="2">Multi-pass membrane protein</topology>
    </subcellularLocation>
</comment>
<dbReference type="CDD" id="cd00075">
    <property type="entry name" value="HATPase"/>
    <property type="match status" value="1"/>
</dbReference>
<dbReference type="InterPro" id="IPR004358">
    <property type="entry name" value="Sig_transdc_His_kin-like_C"/>
</dbReference>
<dbReference type="SMART" id="SM00387">
    <property type="entry name" value="HATPase_c"/>
    <property type="match status" value="1"/>
</dbReference>
<evidence type="ECO:0000256" key="7">
    <source>
        <dbReference type="ARBA" id="ARBA00022692"/>
    </source>
</evidence>
<evidence type="ECO:0000256" key="6">
    <source>
        <dbReference type="ARBA" id="ARBA00022679"/>
    </source>
</evidence>
<dbReference type="PANTHER" id="PTHR45528:SF1">
    <property type="entry name" value="SENSOR HISTIDINE KINASE CPXA"/>
    <property type="match status" value="1"/>
</dbReference>
<dbReference type="GO" id="GO:0016301">
    <property type="term" value="F:kinase activity"/>
    <property type="evidence" value="ECO:0007669"/>
    <property type="project" value="UniProtKB-KW"/>
</dbReference>
<dbReference type="CDD" id="cd06225">
    <property type="entry name" value="HAMP"/>
    <property type="match status" value="1"/>
</dbReference>
<dbReference type="Pfam" id="PF00672">
    <property type="entry name" value="HAMP"/>
    <property type="match status" value="1"/>
</dbReference>
<evidence type="ECO:0000256" key="3">
    <source>
        <dbReference type="ARBA" id="ARBA00012438"/>
    </source>
</evidence>
<dbReference type="EMBL" id="JBBNIN010000014">
    <property type="protein sequence ID" value="MEQ2711459.1"/>
    <property type="molecule type" value="Genomic_DNA"/>
</dbReference>
<evidence type="ECO:0000313" key="17">
    <source>
        <dbReference type="EMBL" id="MEQ2711459.1"/>
    </source>
</evidence>
<gene>
    <name evidence="17" type="ORF">AAAU51_09760</name>
</gene>
<evidence type="ECO:0000256" key="5">
    <source>
        <dbReference type="ARBA" id="ARBA00022553"/>
    </source>
</evidence>
<evidence type="ECO:0000259" key="16">
    <source>
        <dbReference type="PROSITE" id="PS50885"/>
    </source>
</evidence>
<keyword evidence="10" id="KW-0067">ATP-binding</keyword>
<dbReference type="SMART" id="SM00388">
    <property type="entry name" value="HisKA"/>
    <property type="match status" value="1"/>
</dbReference>